<proteinExistence type="predicted"/>
<name>A0A7W4IMJ0_9PROT</name>
<dbReference type="EMBL" id="JABEQN010000018">
    <property type="protein sequence ID" value="MBB2194800.1"/>
    <property type="molecule type" value="Genomic_DNA"/>
</dbReference>
<dbReference type="InterPro" id="IPR028098">
    <property type="entry name" value="Glyco_trans_4-like_N"/>
</dbReference>
<keyword evidence="4" id="KW-1185">Reference proteome</keyword>
<dbReference type="GO" id="GO:0016757">
    <property type="term" value="F:glycosyltransferase activity"/>
    <property type="evidence" value="ECO:0007669"/>
    <property type="project" value="UniProtKB-ARBA"/>
</dbReference>
<dbReference type="AlphaFoldDB" id="A0A7W4IMJ0"/>
<dbReference type="RefSeq" id="WP_182974711.1">
    <property type="nucleotide sequence ID" value="NZ_JABEQN010000018.1"/>
</dbReference>
<feature type="domain" description="Glycosyltransferase subfamily 4-like N-terminal" evidence="1">
    <location>
        <begin position="68"/>
        <end position="176"/>
    </location>
</feature>
<dbReference type="Proteomes" id="UP000561077">
    <property type="component" value="Unassembled WGS sequence"/>
</dbReference>
<organism evidence="2 5">
    <name type="scientific">Gluconacetobacter dulcium</name>
    <dbReference type="NCBI Taxonomy" id="2729096"/>
    <lineage>
        <taxon>Bacteria</taxon>
        <taxon>Pseudomonadati</taxon>
        <taxon>Pseudomonadota</taxon>
        <taxon>Alphaproteobacteria</taxon>
        <taxon>Acetobacterales</taxon>
        <taxon>Acetobacteraceae</taxon>
        <taxon>Gluconacetobacter</taxon>
    </lineage>
</organism>
<dbReference type="SUPFAM" id="SSF53756">
    <property type="entry name" value="UDP-Glycosyltransferase/glycogen phosphorylase"/>
    <property type="match status" value="1"/>
</dbReference>
<dbReference type="Pfam" id="PF13439">
    <property type="entry name" value="Glyco_transf_4"/>
    <property type="match status" value="1"/>
</dbReference>
<evidence type="ECO:0000313" key="5">
    <source>
        <dbReference type="Proteomes" id="UP000561077"/>
    </source>
</evidence>
<protein>
    <submittedName>
        <fullName evidence="2">Glycosyltransferase</fullName>
    </submittedName>
</protein>
<accession>A0A7W4IMJ0</accession>
<dbReference type="PANTHER" id="PTHR45947:SF3">
    <property type="entry name" value="SULFOQUINOVOSYL TRANSFERASE SQD2"/>
    <property type="match status" value="1"/>
</dbReference>
<sequence length="364" mass="38568">MKTVLVYRDRLLPASEHAFMRRQYIGFRDLRPCWVGCRWEGAVGDLPGEVRFLGGDGPLRPLRQAAFKQFGWGGVREVADLAPVLVHAQFGRGGALALPMARALGVPLAVTFHGGDAFKDKHYRRGGMPSIFRRRWRALQDYASLFVCVSEGVRDRLLERGVRPDLLDVIPIGVEPAALAAGPAEQFVFAGRFVDKKGVVTLIDALRVLAARGLMPSVVLAGDGPLLPAMRAYAAGLETVRFTGWLAAADLAALMERAIALVVPSVVSAGGDREGLPSVAVEAMARGVPVIGSDQSGLADVLQPCGAGIVVPAADAVALADAMQAMLAPGVRDGMAEAALKVVRETLSAPAQSARLEARLLSLL</sequence>
<gene>
    <name evidence="3" type="ORF">HLH25_14380</name>
    <name evidence="2" type="ORF">HLH26_13955</name>
</gene>
<evidence type="ECO:0000259" key="1">
    <source>
        <dbReference type="Pfam" id="PF13439"/>
    </source>
</evidence>
<dbReference type="Proteomes" id="UP000540490">
    <property type="component" value="Unassembled WGS sequence"/>
</dbReference>
<keyword evidence="2" id="KW-0808">Transferase</keyword>
<dbReference type="Pfam" id="PF13692">
    <property type="entry name" value="Glyco_trans_1_4"/>
    <property type="match status" value="1"/>
</dbReference>
<comment type="caution">
    <text evidence="2">The sequence shown here is derived from an EMBL/GenBank/DDBJ whole genome shotgun (WGS) entry which is preliminary data.</text>
</comment>
<evidence type="ECO:0000313" key="2">
    <source>
        <dbReference type="EMBL" id="MBB2165616.1"/>
    </source>
</evidence>
<dbReference type="InterPro" id="IPR050194">
    <property type="entry name" value="Glycosyltransferase_grp1"/>
</dbReference>
<dbReference type="PANTHER" id="PTHR45947">
    <property type="entry name" value="SULFOQUINOVOSYL TRANSFERASE SQD2"/>
    <property type="match status" value="1"/>
</dbReference>
<dbReference type="EMBL" id="JABEQO010000018">
    <property type="protein sequence ID" value="MBB2165616.1"/>
    <property type="molecule type" value="Genomic_DNA"/>
</dbReference>
<evidence type="ECO:0000313" key="4">
    <source>
        <dbReference type="Proteomes" id="UP000540490"/>
    </source>
</evidence>
<dbReference type="Gene3D" id="3.40.50.2000">
    <property type="entry name" value="Glycogen Phosphorylase B"/>
    <property type="match status" value="2"/>
</dbReference>
<reference evidence="4 5" key="1">
    <citation type="submission" date="2020-04" db="EMBL/GenBank/DDBJ databases">
        <title>Description of novel Gluconacetobacter.</title>
        <authorList>
            <person name="Sombolestani A."/>
        </authorList>
    </citation>
    <scope>NUCLEOTIDE SEQUENCE [LARGE SCALE GENOMIC DNA]</scope>
    <source>
        <strain evidence="3 4">LMG 1728</strain>
        <strain evidence="2 5">LMG 1731</strain>
    </source>
</reference>
<evidence type="ECO:0000313" key="3">
    <source>
        <dbReference type="EMBL" id="MBB2194800.1"/>
    </source>
</evidence>